<dbReference type="RefSeq" id="WP_057886529.1">
    <property type="nucleotide sequence ID" value="NZ_CP018180.1"/>
</dbReference>
<proteinExistence type="predicted"/>
<keyword evidence="3" id="KW-1185">Reference proteome</keyword>
<evidence type="ECO:0000256" key="1">
    <source>
        <dbReference type="SAM" id="Phobius"/>
    </source>
</evidence>
<dbReference type="AlphaFoldDB" id="A0A3Q8CBB5"/>
<keyword evidence="1" id="KW-0472">Membrane</keyword>
<accession>A0A3Q8CBB5</accession>
<organism evidence="2 3">
    <name type="scientific">Liquorilactobacillus nagelii</name>
    <dbReference type="NCBI Taxonomy" id="82688"/>
    <lineage>
        <taxon>Bacteria</taxon>
        <taxon>Bacillati</taxon>
        <taxon>Bacillota</taxon>
        <taxon>Bacilli</taxon>
        <taxon>Lactobacillales</taxon>
        <taxon>Lactobacillaceae</taxon>
        <taxon>Liquorilactobacillus</taxon>
    </lineage>
</organism>
<feature type="transmembrane region" description="Helical" evidence="1">
    <location>
        <begin position="56"/>
        <end position="76"/>
    </location>
</feature>
<feature type="transmembrane region" description="Helical" evidence="1">
    <location>
        <begin position="13"/>
        <end position="36"/>
    </location>
</feature>
<reference evidence="2 3" key="1">
    <citation type="submission" date="2016-11" db="EMBL/GenBank/DDBJ databases">
        <title>Interaction between Lactobacillus species and yeast in water kefir.</title>
        <authorList>
            <person name="Behr J."/>
            <person name="Xu D."/>
            <person name="Vogel R.F."/>
        </authorList>
    </citation>
    <scope>NUCLEOTIDE SEQUENCE [LARGE SCALE GENOMIC DNA]</scope>
    <source>
        <strain evidence="2 3">TMW 1.1827</strain>
    </source>
</reference>
<dbReference type="GeneID" id="78522631"/>
<evidence type="ECO:0000313" key="2">
    <source>
        <dbReference type="EMBL" id="AUJ31171.1"/>
    </source>
</evidence>
<name>A0A3Q8CBB5_9LACO</name>
<dbReference type="EMBL" id="CP018180">
    <property type="protein sequence ID" value="AUJ31171.1"/>
    <property type="molecule type" value="Genomic_DNA"/>
</dbReference>
<dbReference type="KEGG" id="lng:BSQ50_00445"/>
<dbReference type="Proteomes" id="UP000324497">
    <property type="component" value="Chromosome"/>
</dbReference>
<sequence length="82" mass="9296">MGKFRSWETALKFLGYLILALTPIMLFGLLSLFLLHVHNETFVDQYIIFNCNWGNLVQTIKGIGLIIIAINFLAVINRTIVG</sequence>
<keyword evidence="1" id="KW-1133">Transmembrane helix</keyword>
<keyword evidence="1" id="KW-0812">Transmembrane</keyword>
<evidence type="ECO:0000313" key="3">
    <source>
        <dbReference type="Proteomes" id="UP000324497"/>
    </source>
</evidence>
<protein>
    <submittedName>
        <fullName evidence="2">Uncharacterized protein</fullName>
    </submittedName>
</protein>
<gene>
    <name evidence="2" type="ORF">BSQ50_00445</name>
</gene>